<dbReference type="SUPFAM" id="SSF52374">
    <property type="entry name" value="Nucleotidylyl transferase"/>
    <property type="match status" value="1"/>
</dbReference>
<evidence type="ECO:0000313" key="14">
    <source>
        <dbReference type="EMBL" id="MDB9140019.1"/>
    </source>
</evidence>
<evidence type="ECO:0000256" key="3">
    <source>
        <dbReference type="ARBA" id="ARBA00009014"/>
    </source>
</evidence>
<dbReference type="NCBIfam" id="TIGR00125">
    <property type="entry name" value="cyt_tran_rel"/>
    <property type="match status" value="1"/>
</dbReference>
<evidence type="ECO:0000256" key="4">
    <source>
        <dbReference type="ARBA" id="ARBA00022642"/>
    </source>
</evidence>
<keyword evidence="6 11" id="KW-0548">Nucleotidyltransferase</keyword>
<dbReference type="GO" id="GO:0005524">
    <property type="term" value="F:ATP binding"/>
    <property type="evidence" value="ECO:0007669"/>
    <property type="project" value="UniProtKB-KW"/>
</dbReference>
<comment type="pathway">
    <text evidence="2 11">Cofactor biosynthesis; NAD(+) biosynthesis; deamido-NAD(+) from nicotinate D-ribonucleotide: step 1/1.</text>
</comment>
<dbReference type="GO" id="GO:0009435">
    <property type="term" value="P:NAD+ biosynthetic process"/>
    <property type="evidence" value="ECO:0007669"/>
    <property type="project" value="UniProtKB-UniRule"/>
</dbReference>
<comment type="catalytic activity">
    <reaction evidence="10 11">
        <text>nicotinate beta-D-ribonucleotide + ATP + H(+) = deamido-NAD(+) + diphosphate</text>
        <dbReference type="Rhea" id="RHEA:22860"/>
        <dbReference type="ChEBI" id="CHEBI:15378"/>
        <dbReference type="ChEBI" id="CHEBI:30616"/>
        <dbReference type="ChEBI" id="CHEBI:33019"/>
        <dbReference type="ChEBI" id="CHEBI:57502"/>
        <dbReference type="ChEBI" id="CHEBI:58437"/>
        <dbReference type="EC" id="2.7.7.18"/>
    </reaction>
</comment>
<dbReference type="GO" id="GO:0004515">
    <property type="term" value="F:nicotinate-nucleotide adenylyltransferase activity"/>
    <property type="evidence" value="ECO:0007669"/>
    <property type="project" value="UniProtKB-UniRule"/>
</dbReference>
<evidence type="ECO:0000259" key="12">
    <source>
        <dbReference type="Pfam" id="PF01467"/>
    </source>
</evidence>
<evidence type="ECO:0000256" key="2">
    <source>
        <dbReference type="ARBA" id="ARBA00005019"/>
    </source>
</evidence>
<dbReference type="CDD" id="cd02165">
    <property type="entry name" value="NMNAT"/>
    <property type="match status" value="1"/>
</dbReference>
<proteinExistence type="inferred from homology"/>
<dbReference type="RefSeq" id="WP_044546409.1">
    <property type="nucleotide sequence ID" value="NZ_CDRH01000626.1"/>
</dbReference>
<dbReference type="EMBL" id="CYXP01000011">
    <property type="protein sequence ID" value="CUN32247.1"/>
    <property type="molecule type" value="Genomic_DNA"/>
</dbReference>
<dbReference type="Proteomes" id="UP001211522">
    <property type="component" value="Unassembled WGS sequence"/>
</dbReference>
<gene>
    <name evidence="11 13" type="primary">nadD</name>
    <name evidence="13" type="ORF">ERS852429_03969</name>
    <name evidence="14" type="ORF">PN612_16135</name>
</gene>
<organism evidence="13 15">
    <name type="scientific">Parabacteroides distasonis</name>
    <dbReference type="NCBI Taxonomy" id="823"/>
    <lineage>
        <taxon>Bacteria</taxon>
        <taxon>Pseudomonadati</taxon>
        <taxon>Bacteroidota</taxon>
        <taxon>Bacteroidia</taxon>
        <taxon>Bacteroidales</taxon>
        <taxon>Tannerellaceae</taxon>
        <taxon>Parabacteroides</taxon>
    </lineage>
</organism>
<keyword evidence="5 11" id="KW-0808">Transferase</keyword>
<accession>A0A173W1F5</accession>
<dbReference type="UniPathway" id="UPA00253">
    <property type="reaction ID" value="UER00332"/>
</dbReference>
<keyword evidence="4 11" id="KW-0662">Pyridine nucleotide biosynthesis</keyword>
<evidence type="ECO:0000256" key="5">
    <source>
        <dbReference type="ARBA" id="ARBA00022679"/>
    </source>
</evidence>
<dbReference type="InterPro" id="IPR005248">
    <property type="entry name" value="NadD/NMNAT"/>
</dbReference>
<dbReference type="PANTHER" id="PTHR39321:SF3">
    <property type="entry name" value="PHOSPHOPANTETHEINE ADENYLYLTRANSFERASE"/>
    <property type="match status" value="1"/>
</dbReference>
<dbReference type="HAMAP" id="MF_00244">
    <property type="entry name" value="NaMN_adenylyltr"/>
    <property type="match status" value="1"/>
</dbReference>
<dbReference type="Proteomes" id="UP000095591">
    <property type="component" value="Unassembled WGS sequence"/>
</dbReference>
<reference evidence="13 15" key="1">
    <citation type="submission" date="2015-09" db="EMBL/GenBank/DDBJ databases">
        <authorList>
            <consortium name="Pathogen Informatics"/>
        </authorList>
    </citation>
    <scope>NUCLEOTIDE SEQUENCE [LARGE SCALE GENOMIC DNA]</scope>
    <source>
        <strain evidence="13 15">2789STDY5608872</strain>
    </source>
</reference>
<evidence type="ECO:0000313" key="15">
    <source>
        <dbReference type="Proteomes" id="UP000095591"/>
    </source>
</evidence>
<dbReference type="Pfam" id="PF01467">
    <property type="entry name" value="CTP_transf_like"/>
    <property type="match status" value="1"/>
</dbReference>
<feature type="domain" description="Cytidyltransferase-like" evidence="12">
    <location>
        <begin position="7"/>
        <end position="165"/>
    </location>
</feature>
<comment type="function">
    <text evidence="1 11">Catalyzes the reversible adenylation of nicotinate mononucleotide (NaMN) to nicotinic acid adenine dinucleotide (NaAD).</text>
</comment>
<evidence type="ECO:0000256" key="7">
    <source>
        <dbReference type="ARBA" id="ARBA00022741"/>
    </source>
</evidence>
<dbReference type="InterPro" id="IPR014729">
    <property type="entry name" value="Rossmann-like_a/b/a_fold"/>
</dbReference>
<comment type="similarity">
    <text evidence="3 11">Belongs to the NadD family.</text>
</comment>
<dbReference type="EC" id="2.7.7.18" evidence="11"/>
<dbReference type="AlphaFoldDB" id="A0A173W1F5"/>
<keyword evidence="9 11" id="KW-0520">NAD</keyword>
<protein>
    <recommendedName>
        <fullName evidence="11">Probable nicotinate-nucleotide adenylyltransferase</fullName>
        <ecNumber evidence="11">2.7.7.18</ecNumber>
    </recommendedName>
    <alternativeName>
        <fullName evidence="11">Deamido-NAD(+) diphosphorylase</fullName>
    </alternativeName>
    <alternativeName>
        <fullName evidence="11">Deamido-NAD(+) pyrophosphorylase</fullName>
    </alternativeName>
    <alternativeName>
        <fullName evidence="11">Nicotinate mononucleotide adenylyltransferase</fullName>
        <shortName evidence="11">NaMN adenylyltransferase</shortName>
    </alternativeName>
</protein>
<dbReference type="NCBIfam" id="TIGR00482">
    <property type="entry name" value="nicotinate (nicotinamide) nucleotide adenylyltransferase"/>
    <property type="match status" value="1"/>
</dbReference>
<reference evidence="14" key="2">
    <citation type="submission" date="2023-01" db="EMBL/GenBank/DDBJ databases">
        <title>Human gut microbiome strain richness.</title>
        <authorList>
            <person name="Chen-Liaw A."/>
        </authorList>
    </citation>
    <scope>NUCLEOTIDE SEQUENCE</scope>
    <source>
        <strain evidence="14">D35st1_E5_D35t1_190705</strain>
    </source>
</reference>
<evidence type="ECO:0000313" key="13">
    <source>
        <dbReference type="EMBL" id="CUN32247.1"/>
    </source>
</evidence>
<keyword evidence="7 11" id="KW-0547">Nucleotide-binding</keyword>
<keyword evidence="8 11" id="KW-0067">ATP-binding</keyword>
<evidence type="ECO:0000256" key="1">
    <source>
        <dbReference type="ARBA" id="ARBA00002324"/>
    </source>
</evidence>
<dbReference type="Gene3D" id="3.40.50.620">
    <property type="entry name" value="HUPs"/>
    <property type="match status" value="1"/>
</dbReference>
<evidence type="ECO:0000256" key="10">
    <source>
        <dbReference type="ARBA" id="ARBA00048721"/>
    </source>
</evidence>
<evidence type="ECO:0000256" key="8">
    <source>
        <dbReference type="ARBA" id="ARBA00022840"/>
    </source>
</evidence>
<evidence type="ECO:0000256" key="9">
    <source>
        <dbReference type="ARBA" id="ARBA00023027"/>
    </source>
</evidence>
<dbReference type="InterPro" id="IPR004821">
    <property type="entry name" value="Cyt_trans-like"/>
</dbReference>
<dbReference type="PANTHER" id="PTHR39321">
    <property type="entry name" value="NICOTINATE-NUCLEOTIDE ADENYLYLTRANSFERASE-RELATED"/>
    <property type="match status" value="1"/>
</dbReference>
<sequence>MRLKTGIYSGSFNPIHIGHLALANWLCEFEGLDEVWFVVTPHNPLKKKDDLLDDSLRLEMAQAAIDGYPKFKVCDIEFHLPKPSYSIDTLRALSSNYPDRDFYFIMGADNWLLFPRWKEYEKILQNYKLLIYPRLGFDISIPTIYPNVKKVDAPLMEISSTFIRNAYQTGKDIRFFLPEGVRPYFGSVANQYPNI</sequence>
<evidence type="ECO:0000256" key="11">
    <source>
        <dbReference type="HAMAP-Rule" id="MF_00244"/>
    </source>
</evidence>
<dbReference type="EMBL" id="JAQMPX010000117">
    <property type="protein sequence ID" value="MDB9140019.1"/>
    <property type="molecule type" value="Genomic_DNA"/>
</dbReference>
<name>A0A173W1F5_PARDI</name>
<evidence type="ECO:0000256" key="6">
    <source>
        <dbReference type="ARBA" id="ARBA00022695"/>
    </source>
</evidence>